<accession>A0A7J6LK07</accession>
<evidence type="ECO:0000313" key="4">
    <source>
        <dbReference type="Proteomes" id="UP000591131"/>
    </source>
</evidence>
<evidence type="ECO:0000313" key="3">
    <source>
        <dbReference type="EMBL" id="KAF4659605.1"/>
    </source>
</evidence>
<gene>
    <name evidence="3" type="ORF">FOL47_007503</name>
</gene>
<protein>
    <submittedName>
        <fullName evidence="3">Uncharacterized protein</fullName>
    </submittedName>
</protein>
<reference evidence="3 4" key="1">
    <citation type="submission" date="2020-04" db="EMBL/GenBank/DDBJ databases">
        <title>Perkinsus chesapeaki whole genome sequence.</title>
        <authorList>
            <person name="Bogema D.R."/>
        </authorList>
    </citation>
    <scope>NUCLEOTIDE SEQUENCE [LARGE SCALE GENOMIC DNA]</scope>
    <source>
        <strain evidence="3">ATCC PRA-425</strain>
    </source>
</reference>
<feature type="region of interest" description="Disordered" evidence="2">
    <location>
        <begin position="1"/>
        <end position="102"/>
    </location>
</feature>
<sequence>MSDSPPESPSDQSPEEFLQPDSSEAEGENSPSKRSTPIQVSLKPDISSDAITVRSITGGAGSPLTKSSGEVTKLPDGSSQSDNAESDNKEAKEAAEPVSVEEEGLAKIQRVLTSDVDILSKLAHDVERISTEVSRIGSARCPISRGGKTKGRHVRVDSARVARMRSIPGMSTNVHYLQRKLTEADAQVTAQEATISNLRHDNAVLRIELDRLRTELREEKRRSGDLRRKLMASNKNLESTRVKLKQVSVGVSKIGALVKYSAPHVIPHISQELPVIPELPPGSGADSERTKGMPTKGGQRQLTPRVRTSGGEIPFRPSHETLRKAVDIYSRK</sequence>
<dbReference type="AlphaFoldDB" id="A0A7J6LK07"/>
<name>A0A7J6LK07_PERCH</name>
<feature type="region of interest" description="Disordered" evidence="2">
    <location>
        <begin position="276"/>
        <end position="319"/>
    </location>
</feature>
<organism evidence="3 4">
    <name type="scientific">Perkinsus chesapeaki</name>
    <name type="common">Clam parasite</name>
    <name type="synonym">Perkinsus andrewsi</name>
    <dbReference type="NCBI Taxonomy" id="330153"/>
    <lineage>
        <taxon>Eukaryota</taxon>
        <taxon>Sar</taxon>
        <taxon>Alveolata</taxon>
        <taxon>Perkinsozoa</taxon>
        <taxon>Perkinsea</taxon>
        <taxon>Perkinsida</taxon>
        <taxon>Perkinsidae</taxon>
        <taxon>Perkinsus</taxon>
    </lineage>
</organism>
<comment type="caution">
    <text evidence="3">The sequence shown here is derived from an EMBL/GenBank/DDBJ whole genome shotgun (WGS) entry which is preliminary data.</text>
</comment>
<dbReference type="EMBL" id="JAAPAO010000446">
    <property type="protein sequence ID" value="KAF4659605.1"/>
    <property type="molecule type" value="Genomic_DNA"/>
</dbReference>
<keyword evidence="1" id="KW-0175">Coiled coil</keyword>
<dbReference type="Proteomes" id="UP000591131">
    <property type="component" value="Unassembled WGS sequence"/>
</dbReference>
<feature type="coiled-coil region" evidence="1">
    <location>
        <begin position="195"/>
        <end position="229"/>
    </location>
</feature>
<feature type="compositionally biased region" description="Basic and acidic residues" evidence="2">
    <location>
        <begin position="86"/>
        <end position="95"/>
    </location>
</feature>
<keyword evidence="4" id="KW-1185">Reference proteome</keyword>
<feature type="compositionally biased region" description="Polar residues" evidence="2">
    <location>
        <begin position="29"/>
        <end position="39"/>
    </location>
</feature>
<evidence type="ECO:0000256" key="2">
    <source>
        <dbReference type="SAM" id="MobiDB-lite"/>
    </source>
</evidence>
<feature type="compositionally biased region" description="Low complexity" evidence="2">
    <location>
        <begin position="1"/>
        <end position="16"/>
    </location>
</feature>
<evidence type="ECO:0000256" key="1">
    <source>
        <dbReference type="SAM" id="Coils"/>
    </source>
</evidence>
<dbReference type="OrthoDB" id="10558316at2759"/>
<proteinExistence type="predicted"/>